<reference evidence="9 10" key="1">
    <citation type="submission" date="2021-03" db="EMBL/GenBank/DDBJ databases">
        <title>Sneathiella sp. CAU 1612 isolated from Kang Won-do.</title>
        <authorList>
            <person name="Kim W."/>
        </authorList>
    </citation>
    <scope>NUCLEOTIDE SEQUENCE [LARGE SCALE GENOMIC DNA]</scope>
    <source>
        <strain evidence="9 10">CAU 1612</strain>
    </source>
</reference>
<dbReference type="InterPro" id="IPR012675">
    <property type="entry name" value="Beta-grasp_dom_sf"/>
</dbReference>
<evidence type="ECO:0000256" key="1">
    <source>
        <dbReference type="ARBA" id="ARBA00022630"/>
    </source>
</evidence>
<evidence type="ECO:0000313" key="9">
    <source>
        <dbReference type="EMBL" id="MBO0333246.1"/>
    </source>
</evidence>
<keyword evidence="5" id="KW-0408">Iron</keyword>
<keyword evidence="1" id="KW-0285">Flavoprotein</keyword>
<dbReference type="InterPro" id="IPR001041">
    <property type="entry name" value="2Fe-2S_ferredoxin-type"/>
</dbReference>
<dbReference type="Pfam" id="PF00111">
    <property type="entry name" value="Fer2"/>
    <property type="match status" value="1"/>
</dbReference>
<dbReference type="Gene3D" id="3.40.50.80">
    <property type="entry name" value="Nucleotide-binding domain of ferredoxin-NADP reductase (FNR) module"/>
    <property type="match status" value="1"/>
</dbReference>
<evidence type="ECO:0000259" key="8">
    <source>
        <dbReference type="PROSITE" id="PS51384"/>
    </source>
</evidence>
<protein>
    <submittedName>
        <fullName evidence="9">Oxidoreductase</fullName>
    </submittedName>
</protein>
<dbReference type="CDD" id="cd06185">
    <property type="entry name" value="PDR_like"/>
    <property type="match status" value="1"/>
</dbReference>
<dbReference type="InterPro" id="IPR006058">
    <property type="entry name" value="2Fe2S_fd_BS"/>
</dbReference>
<keyword evidence="3" id="KW-0479">Metal-binding</keyword>
<dbReference type="Pfam" id="PF00970">
    <property type="entry name" value="FAD_binding_6"/>
    <property type="match status" value="1"/>
</dbReference>
<dbReference type="PROSITE" id="PS51085">
    <property type="entry name" value="2FE2S_FER_2"/>
    <property type="match status" value="1"/>
</dbReference>
<keyword evidence="6" id="KW-0411">Iron-sulfur</keyword>
<gene>
    <name evidence="9" type="ORF">J0X12_06465</name>
</gene>
<dbReference type="RefSeq" id="WP_207043409.1">
    <property type="nucleotide sequence ID" value="NZ_JAFLNC010000002.1"/>
</dbReference>
<name>A0ABS3F403_9PROT</name>
<dbReference type="InterPro" id="IPR001433">
    <property type="entry name" value="OxRdtase_FAD/NAD-bd"/>
</dbReference>
<proteinExistence type="predicted"/>
<dbReference type="PANTHER" id="PTHR47354:SF1">
    <property type="entry name" value="CARNITINE MONOOXYGENASE REDUCTASE SUBUNIT"/>
    <property type="match status" value="1"/>
</dbReference>
<dbReference type="SUPFAM" id="SSF54292">
    <property type="entry name" value="2Fe-2S ferredoxin-like"/>
    <property type="match status" value="1"/>
</dbReference>
<dbReference type="Gene3D" id="3.10.20.30">
    <property type="match status" value="1"/>
</dbReference>
<keyword evidence="4" id="KW-0560">Oxidoreductase</keyword>
<accession>A0ABS3F403</accession>
<dbReference type="PANTHER" id="PTHR47354">
    <property type="entry name" value="NADH OXIDOREDUCTASE HCR"/>
    <property type="match status" value="1"/>
</dbReference>
<sequence>MKQTDFLNVLITEKKVIANDYCELKLRSAHGGDLPEFSAGAHISVKTPQGGMRHYSLANSPRDRDHYLLAVKAEKGGRGASLSLVDEVSVGDILEILPPENNFELVPAEEYLFIAGGIGITPILAMCRQLQSEGRSNFHLIYCTQSRETTVFADQLSEAGLADHVTLHHDEGEISNNYDFWPHFETPSQAHVYCCGPKSMMETIRDMSGHWPESQIHFEDFNPVEVLQKDDVSFTVFLKKSNTRITVPADQTILETLRNHGYDLRSSCESGTCGSCKTGLLDGEIDHRDLVLSDAEKEIFVMICVSRAKGGEITLDL</sequence>
<dbReference type="Gene3D" id="2.40.30.10">
    <property type="entry name" value="Translation factors"/>
    <property type="match status" value="1"/>
</dbReference>
<dbReference type="InterPro" id="IPR017938">
    <property type="entry name" value="Riboflavin_synthase-like_b-brl"/>
</dbReference>
<dbReference type="InterPro" id="IPR036010">
    <property type="entry name" value="2Fe-2S_ferredoxin-like_sf"/>
</dbReference>
<feature type="domain" description="2Fe-2S ferredoxin-type" evidence="7">
    <location>
        <begin position="232"/>
        <end position="317"/>
    </location>
</feature>
<evidence type="ECO:0000256" key="3">
    <source>
        <dbReference type="ARBA" id="ARBA00022723"/>
    </source>
</evidence>
<dbReference type="SUPFAM" id="SSF52343">
    <property type="entry name" value="Ferredoxin reductase-like, C-terminal NADP-linked domain"/>
    <property type="match status" value="1"/>
</dbReference>
<keyword evidence="2" id="KW-0001">2Fe-2S</keyword>
<dbReference type="CDD" id="cd00207">
    <property type="entry name" value="fer2"/>
    <property type="match status" value="1"/>
</dbReference>
<dbReference type="InterPro" id="IPR017927">
    <property type="entry name" value="FAD-bd_FR_type"/>
</dbReference>
<evidence type="ECO:0000256" key="4">
    <source>
        <dbReference type="ARBA" id="ARBA00023002"/>
    </source>
</evidence>
<feature type="domain" description="FAD-binding FR-type" evidence="8">
    <location>
        <begin position="4"/>
        <end position="106"/>
    </location>
</feature>
<dbReference type="PRINTS" id="PR00409">
    <property type="entry name" value="PHDIOXRDTASE"/>
</dbReference>
<organism evidence="9 10">
    <name type="scientific">Sneathiella sedimenti</name>
    <dbReference type="NCBI Taxonomy" id="2816034"/>
    <lineage>
        <taxon>Bacteria</taxon>
        <taxon>Pseudomonadati</taxon>
        <taxon>Pseudomonadota</taxon>
        <taxon>Alphaproteobacteria</taxon>
        <taxon>Sneathiellales</taxon>
        <taxon>Sneathiellaceae</taxon>
        <taxon>Sneathiella</taxon>
    </lineage>
</organism>
<dbReference type="EMBL" id="JAFLNC010000002">
    <property type="protein sequence ID" value="MBO0333246.1"/>
    <property type="molecule type" value="Genomic_DNA"/>
</dbReference>
<evidence type="ECO:0000256" key="6">
    <source>
        <dbReference type="ARBA" id="ARBA00023014"/>
    </source>
</evidence>
<dbReference type="PROSITE" id="PS51384">
    <property type="entry name" value="FAD_FR"/>
    <property type="match status" value="1"/>
</dbReference>
<dbReference type="InterPro" id="IPR039261">
    <property type="entry name" value="FNR_nucleotide-bd"/>
</dbReference>
<dbReference type="InterPro" id="IPR050415">
    <property type="entry name" value="MRET"/>
</dbReference>
<dbReference type="Pfam" id="PF00175">
    <property type="entry name" value="NAD_binding_1"/>
    <property type="match status" value="1"/>
</dbReference>
<evidence type="ECO:0000313" key="10">
    <source>
        <dbReference type="Proteomes" id="UP000664761"/>
    </source>
</evidence>
<evidence type="ECO:0000256" key="2">
    <source>
        <dbReference type="ARBA" id="ARBA00022714"/>
    </source>
</evidence>
<evidence type="ECO:0000259" key="7">
    <source>
        <dbReference type="PROSITE" id="PS51085"/>
    </source>
</evidence>
<dbReference type="InterPro" id="IPR008333">
    <property type="entry name" value="Cbr1-like_FAD-bd_dom"/>
</dbReference>
<evidence type="ECO:0000256" key="5">
    <source>
        <dbReference type="ARBA" id="ARBA00023004"/>
    </source>
</evidence>
<keyword evidence="10" id="KW-1185">Reference proteome</keyword>
<comment type="caution">
    <text evidence="9">The sequence shown here is derived from an EMBL/GenBank/DDBJ whole genome shotgun (WGS) entry which is preliminary data.</text>
</comment>
<dbReference type="SUPFAM" id="SSF63380">
    <property type="entry name" value="Riboflavin synthase domain-like"/>
    <property type="match status" value="1"/>
</dbReference>
<dbReference type="PROSITE" id="PS00197">
    <property type="entry name" value="2FE2S_FER_1"/>
    <property type="match status" value="1"/>
</dbReference>
<dbReference type="Proteomes" id="UP000664761">
    <property type="component" value="Unassembled WGS sequence"/>
</dbReference>